<name>A0A1Q8Y9R6_9BURK</name>
<dbReference type="EMBL" id="MSYM01000019">
    <property type="protein sequence ID" value="OLP04687.1"/>
    <property type="molecule type" value="Genomic_DNA"/>
</dbReference>
<organism evidence="2 3">
    <name type="scientific">Rhodoferax antarcticus ANT.BR</name>
    <dbReference type="NCBI Taxonomy" id="1111071"/>
    <lineage>
        <taxon>Bacteria</taxon>
        <taxon>Pseudomonadati</taxon>
        <taxon>Pseudomonadota</taxon>
        <taxon>Betaproteobacteria</taxon>
        <taxon>Burkholderiales</taxon>
        <taxon>Comamonadaceae</taxon>
        <taxon>Rhodoferax</taxon>
    </lineage>
</organism>
<protein>
    <submittedName>
        <fullName evidence="2">Uncharacterized protein</fullName>
    </submittedName>
</protein>
<proteinExistence type="predicted"/>
<evidence type="ECO:0000313" key="2">
    <source>
        <dbReference type="EMBL" id="OLP04687.1"/>
    </source>
</evidence>
<keyword evidence="3" id="KW-1185">Reference proteome</keyword>
<comment type="caution">
    <text evidence="2">The sequence shown here is derived from an EMBL/GenBank/DDBJ whole genome shotgun (WGS) entry which is preliminary data.</text>
</comment>
<feature type="compositionally biased region" description="Basic and acidic residues" evidence="1">
    <location>
        <begin position="14"/>
        <end position="26"/>
    </location>
</feature>
<sequence length="52" mass="6226">MSKRNSPARKSRAKDRQPRVKNEMVMRQRYRSQYRQHRWLAVSPPQSQVASG</sequence>
<feature type="compositionally biased region" description="Basic residues" evidence="1">
    <location>
        <begin position="1"/>
        <end position="13"/>
    </location>
</feature>
<evidence type="ECO:0000256" key="1">
    <source>
        <dbReference type="SAM" id="MobiDB-lite"/>
    </source>
</evidence>
<gene>
    <name evidence="2" type="ORF">BLL52_4008</name>
</gene>
<dbReference type="AlphaFoldDB" id="A0A1Q8Y9R6"/>
<feature type="region of interest" description="Disordered" evidence="1">
    <location>
        <begin position="1"/>
        <end position="26"/>
    </location>
</feature>
<reference evidence="2 3" key="1">
    <citation type="submission" date="2017-01" db="EMBL/GenBank/DDBJ databases">
        <title>Genome sequence of Rhodoferax antarcticus ANT.BR, a psychrophilic purple nonsulfur bacterium from an Antarctic microbial mat.</title>
        <authorList>
            <person name="Baker J."/>
            <person name="Riester C."/>
            <person name="Skinner B."/>
            <person name="Newell A."/>
            <person name="Swingley W."/>
            <person name="Madigan M."/>
            <person name="Jung D."/>
            <person name="Asao M."/>
            <person name="Chen M."/>
            <person name="Loughlin P."/>
            <person name="Pan H."/>
            <person name="Lin S."/>
            <person name="Li N."/>
            <person name="Shaw J."/>
            <person name="Prado M."/>
            <person name="Sherman C."/>
            <person name="Li X."/>
            <person name="Tang J."/>
            <person name="Blankenship R."/>
            <person name="Zhao T."/>
            <person name="Touchman J."/>
            <person name="Sattley M."/>
        </authorList>
    </citation>
    <scope>NUCLEOTIDE SEQUENCE [LARGE SCALE GENOMIC DNA]</scope>
    <source>
        <strain evidence="2 3">ANT.BR</strain>
    </source>
</reference>
<evidence type="ECO:0000313" key="3">
    <source>
        <dbReference type="Proteomes" id="UP000185911"/>
    </source>
</evidence>
<dbReference type="Proteomes" id="UP000185911">
    <property type="component" value="Unassembled WGS sequence"/>
</dbReference>
<accession>A0A1Q8Y9R6</accession>